<comment type="caution">
    <text evidence="2">The sequence shown here is derived from an EMBL/GenBank/DDBJ whole genome shotgun (WGS) entry which is preliminary data.</text>
</comment>
<reference evidence="3" key="1">
    <citation type="journal article" date="2019" name="Int. J. Syst. Evol. Microbiol.">
        <title>The Global Catalogue of Microorganisms (GCM) 10K type strain sequencing project: providing services to taxonomists for standard genome sequencing and annotation.</title>
        <authorList>
            <consortium name="The Broad Institute Genomics Platform"/>
            <consortium name="The Broad Institute Genome Sequencing Center for Infectious Disease"/>
            <person name="Wu L."/>
            <person name="Ma J."/>
        </authorList>
    </citation>
    <scope>NUCLEOTIDE SEQUENCE [LARGE SCALE GENOMIC DNA]</scope>
    <source>
        <strain evidence="3">JCM 31404</strain>
    </source>
</reference>
<organism evidence="2 3">
    <name type="scientific">Deinococcus seoulensis</name>
    <dbReference type="NCBI Taxonomy" id="1837379"/>
    <lineage>
        <taxon>Bacteria</taxon>
        <taxon>Thermotogati</taxon>
        <taxon>Deinococcota</taxon>
        <taxon>Deinococci</taxon>
        <taxon>Deinococcales</taxon>
        <taxon>Deinococcaceae</taxon>
        <taxon>Deinococcus</taxon>
    </lineage>
</organism>
<dbReference type="Pfam" id="PF01391">
    <property type="entry name" value="Collagen"/>
    <property type="match status" value="1"/>
</dbReference>
<proteinExistence type="predicted"/>
<evidence type="ECO:0000256" key="1">
    <source>
        <dbReference type="SAM" id="MobiDB-lite"/>
    </source>
</evidence>
<dbReference type="EMBL" id="BMQM01000017">
    <property type="protein sequence ID" value="GGR63033.1"/>
    <property type="molecule type" value="Genomic_DNA"/>
</dbReference>
<gene>
    <name evidence="2" type="ORF">GCM10008959_26420</name>
</gene>
<name>A0ABQ2RVI5_9DEIO</name>
<protein>
    <recommendedName>
        <fullName evidence="4">Collagen-like protein</fullName>
    </recommendedName>
</protein>
<accession>A0ABQ2RVI5</accession>
<evidence type="ECO:0000313" key="3">
    <source>
        <dbReference type="Proteomes" id="UP000634308"/>
    </source>
</evidence>
<evidence type="ECO:0000313" key="2">
    <source>
        <dbReference type="EMBL" id="GGR63033.1"/>
    </source>
</evidence>
<feature type="region of interest" description="Disordered" evidence="1">
    <location>
        <begin position="44"/>
        <end position="99"/>
    </location>
</feature>
<dbReference type="InterPro" id="IPR008160">
    <property type="entry name" value="Collagen"/>
</dbReference>
<keyword evidence="3" id="KW-1185">Reference proteome</keyword>
<dbReference type="RefSeq" id="WP_189065463.1">
    <property type="nucleotide sequence ID" value="NZ_BMQM01000017.1"/>
</dbReference>
<dbReference type="Proteomes" id="UP000634308">
    <property type="component" value="Unassembled WGS sequence"/>
</dbReference>
<evidence type="ECO:0008006" key="4">
    <source>
        <dbReference type="Google" id="ProtNLM"/>
    </source>
</evidence>
<sequence length="137" mass="14246">MPTKKQTARPATPDEILAGLNARMNTLETSVSAALARLDAFLLNPPASTVPGPPGPAGPQGPQGEPGPAGPQGEAGPPGPAGDTTALMDAAQGRLDRLEDLERQMRVRVHQVADESEARVQRAITQVNLLTRKGSET</sequence>